<evidence type="ECO:0000313" key="1">
    <source>
        <dbReference type="EMBL" id="SIS65002.1"/>
    </source>
</evidence>
<dbReference type="STRING" id="633194.SAMN05421759_10262"/>
<proteinExistence type="predicted"/>
<evidence type="ECO:0000313" key="2">
    <source>
        <dbReference type="Proteomes" id="UP000186684"/>
    </source>
</evidence>
<keyword evidence="2" id="KW-1185">Reference proteome</keyword>
<dbReference type="EMBL" id="FTOQ01000002">
    <property type="protein sequence ID" value="SIS65002.1"/>
    <property type="molecule type" value="Genomic_DNA"/>
</dbReference>
<dbReference type="AlphaFoldDB" id="A0A1N7KTQ2"/>
<name>A0A1N7KTQ2_9RHOB</name>
<accession>A0A1N7KTQ2</accession>
<gene>
    <name evidence="1" type="ORF">SAMN05421759_10262</name>
</gene>
<dbReference type="Proteomes" id="UP000186684">
    <property type="component" value="Unassembled WGS sequence"/>
</dbReference>
<organism evidence="1 2">
    <name type="scientific">Roseivivax lentus</name>
    <dbReference type="NCBI Taxonomy" id="633194"/>
    <lineage>
        <taxon>Bacteria</taxon>
        <taxon>Pseudomonadati</taxon>
        <taxon>Pseudomonadota</taxon>
        <taxon>Alphaproteobacteria</taxon>
        <taxon>Rhodobacterales</taxon>
        <taxon>Roseobacteraceae</taxon>
        <taxon>Roseivivax</taxon>
    </lineage>
</organism>
<dbReference type="RefSeq" id="WP_159441602.1">
    <property type="nucleotide sequence ID" value="NZ_FTOQ01000002.1"/>
</dbReference>
<reference evidence="2" key="1">
    <citation type="submission" date="2017-01" db="EMBL/GenBank/DDBJ databases">
        <authorList>
            <person name="Varghese N."/>
            <person name="Submissions S."/>
        </authorList>
    </citation>
    <scope>NUCLEOTIDE SEQUENCE [LARGE SCALE GENOMIC DNA]</scope>
    <source>
        <strain evidence="2">DSM 29430</strain>
    </source>
</reference>
<protein>
    <submittedName>
        <fullName evidence="1">Uncharacterized protein</fullName>
    </submittedName>
</protein>
<sequence length="56" mass="5909">MRTRRLTAGLTMLLLFGLLLFDQVQSGGLNRFDAPPLIAWGSGQAAGGAHCAALPR</sequence>